<dbReference type="Gramene" id="LPERR04G02680.3">
    <property type="protein sequence ID" value="LPERR04G02680.3"/>
    <property type="gene ID" value="LPERR04G02680"/>
</dbReference>
<accession>A0A0D9W2L6</accession>
<reference evidence="2" key="3">
    <citation type="submission" date="2015-04" db="UniProtKB">
        <authorList>
            <consortium name="EnsemblPlants"/>
        </authorList>
    </citation>
    <scope>IDENTIFICATION</scope>
</reference>
<sequence length="130" mass="14310">MDHMSIQKTARRYEEEFPSTVRNPNAKSAEAETHEFRSKSWNKGKNRRDYCSPLPFHPDVLSVWDSTDPCGGGAPLASQRIGALATAAAGMLQIPAGTDADPSRRTGVHLPPPRRVLHKHTISSKITPKL</sequence>
<evidence type="ECO:0000256" key="1">
    <source>
        <dbReference type="SAM" id="MobiDB-lite"/>
    </source>
</evidence>
<evidence type="ECO:0000313" key="2">
    <source>
        <dbReference type="EnsemblPlants" id="LPERR04G02680.3"/>
    </source>
</evidence>
<dbReference type="Proteomes" id="UP000032180">
    <property type="component" value="Chromosome 4"/>
</dbReference>
<dbReference type="EnsemblPlants" id="LPERR04G02680.3">
    <property type="protein sequence ID" value="LPERR04G02680.3"/>
    <property type="gene ID" value="LPERR04G02680"/>
</dbReference>
<protein>
    <submittedName>
        <fullName evidence="2">Uncharacterized protein</fullName>
    </submittedName>
</protein>
<feature type="region of interest" description="Disordered" evidence="1">
    <location>
        <begin position="1"/>
        <end position="48"/>
    </location>
</feature>
<keyword evidence="3" id="KW-1185">Reference proteome</keyword>
<dbReference type="HOGENOM" id="CLU_2007208_0_0_1"/>
<organism evidence="2 3">
    <name type="scientific">Leersia perrieri</name>
    <dbReference type="NCBI Taxonomy" id="77586"/>
    <lineage>
        <taxon>Eukaryota</taxon>
        <taxon>Viridiplantae</taxon>
        <taxon>Streptophyta</taxon>
        <taxon>Embryophyta</taxon>
        <taxon>Tracheophyta</taxon>
        <taxon>Spermatophyta</taxon>
        <taxon>Magnoliopsida</taxon>
        <taxon>Liliopsida</taxon>
        <taxon>Poales</taxon>
        <taxon>Poaceae</taxon>
        <taxon>BOP clade</taxon>
        <taxon>Oryzoideae</taxon>
        <taxon>Oryzeae</taxon>
        <taxon>Oryzinae</taxon>
        <taxon>Leersia</taxon>
    </lineage>
</organism>
<reference evidence="2 3" key="1">
    <citation type="submission" date="2012-08" db="EMBL/GenBank/DDBJ databases">
        <title>Oryza genome evolution.</title>
        <authorList>
            <person name="Wing R.A."/>
        </authorList>
    </citation>
    <scope>NUCLEOTIDE SEQUENCE</scope>
</reference>
<evidence type="ECO:0000313" key="3">
    <source>
        <dbReference type="Proteomes" id="UP000032180"/>
    </source>
</evidence>
<reference evidence="3" key="2">
    <citation type="submission" date="2013-12" db="EMBL/GenBank/DDBJ databases">
        <authorList>
            <person name="Yu Y."/>
            <person name="Lee S."/>
            <person name="de Baynast K."/>
            <person name="Wissotski M."/>
            <person name="Liu L."/>
            <person name="Talag J."/>
            <person name="Goicoechea J."/>
            <person name="Angelova A."/>
            <person name="Jetty R."/>
            <person name="Kudrna D."/>
            <person name="Golser W."/>
            <person name="Rivera L."/>
            <person name="Zhang J."/>
            <person name="Wing R."/>
        </authorList>
    </citation>
    <scope>NUCLEOTIDE SEQUENCE</scope>
</reference>
<proteinExistence type="predicted"/>
<feature type="compositionally biased region" description="Basic and acidic residues" evidence="1">
    <location>
        <begin position="29"/>
        <end position="38"/>
    </location>
</feature>
<feature type="compositionally biased region" description="Basic and acidic residues" evidence="1">
    <location>
        <begin position="1"/>
        <end position="15"/>
    </location>
</feature>
<name>A0A0D9W2L6_9ORYZ</name>
<dbReference type="AlphaFoldDB" id="A0A0D9W2L6"/>